<dbReference type="InterPro" id="IPR025491">
    <property type="entry name" value="DUF4382"/>
</dbReference>
<dbReference type="EMBL" id="PGFJ01000001">
    <property type="protein sequence ID" value="PJJ83875.1"/>
    <property type="molecule type" value="Genomic_DNA"/>
</dbReference>
<accession>A0A2H9VST7</accession>
<feature type="domain" description="DUF4382" evidence="1">
    <location>
        <begin position="29"/>
        <end position="164"/>
    </location>
</feature>
<dbReference type="OrthoDB" id="2111471at2"/>
<dbReference type="SUPFAM" id="SSF49452">
    <property type="entry name" value="Starch-binding domain-like"/>
    <property type="match status" value="1"/>
</dbReference>
<dbReference type="AlphaFoldDB" id="A0A2H9VST7"/>
<evidence type="ECO:0000259" key="1">
    <source>
        <dbReference type="Pfam" id="PF14321"/>
    </source>
</evidence>
<protein>
    <submittedName>
        <fullName evidence="2">Uncharacterized protein DUF4382</fullName>
    </submittedName>
</protein>
<name>A0A2H9VST7_9SPHI</name>
<dbReference type="PROSITE" id="PS51257">
    <property type="entry name" value="PROKAR_LIPOPROTEIN"/>
    <property type="match status" value="1"/>
</dbReference>
<sequence length="253" mass="26893">MKRLLFFAAILSVGFFSCKKDRDPKRDRANVTVKLTDAPGAFSAVMLNVKEVIIITDQGQQSFPVNAGLVNILRYRNGRDTVIAGGDVPAGNIQQIRLVLNENGNRVVVNGTSQDLTTPSGQTSGVKLNLQQTLTPGVAYTIKLDFDVTKSIVLTGNGKYILKPVIRAIADATSGVLTGTVSPATSMPKVYAIAGTDTVGTMADADGRFYFQGLAAGTYSVRFEPLSPYQVKTVTGVTVSTGQVKDMGVVPMN</sequence>
<dbReference type="InterPro" id="IPR013784">
    <property type="entry name" value="Carb-bd-like_fold"/>
</dbReference>
<dbReference type="RefSeq" id="WP_157799063.1">
    <property type="nucleotide sequence ID" value="NZ_PGFJ01000001.1"/>
</dbReference>
<evidence type="ECO:0000313" key="3">
    <source>
        <dbReference type="Proteomes" id="UP000242687"/>
    </source>
</evidence>
<gene>
    <name evidence="2" type="ORF">CLV57_0870</name>
</gene>
<comment type="caution">
    <text evidence="2">The sequence shown here is derived from an EMBL/GenBank/DDBJ whole genome shotgun (WGS) entry which is preliminary data.</text>
</comment>
<dbReference type="GO" id="GO:0030246">
    <property type="term" value="F:carbohydrate binding"/>
    <property type="evidence" value="ECO:0007669"/>
    <property type="project" value="InterPro"/>
</dbReference>
<dbReference type="Gene3D" id="2.60.40.1120">
    <property type="entry name" value="Carboxypeptidase-like, regulatory domain"/>
    <property type="match status" value="1"/>
</dbReference>
<organism evidence="2 3">
    <name type="scientific">Mucilaginibacter auburnensis</name>
    <dbReference type="NCBI Taxonomy" id="1457233"/>
    <lineage>
        <taxon>Bacteria</taxon>
        <taxon>Pseudomonadati</taxon>
        <taxon>Bacteroidota</taxon>
        <taxon>Sphingobacteriia</taxon>
        <taxon>Sphingobacteriales</taxon>
        <taxon>Sphingobacteriaceae</taxon>
        <taxon>Mucilaginibacter</taxon>
    </lineage>
</organism>
<reference evidence="2 3" key="1">
    <citation type="submission" date="2017-11" db="EMBL/GenBank/DDBJ databases">
        <title>Genomic Encyclopedia of Archaeal and Bacterial Type Strains, Phase II (KMG-II): From Individual Species to Whole Genera.</title>
        <authorList>
            <person name="Goeker M."/>
        </authorList>
    </citation>
    <scope>NUCLEOTIDE SEQUENCE [LARGE SCALE GENOMIC DNA]</scope>
    <source>
        <strain evidence="2 3">DSM 28175</strain>
    </source>
</reference>
<dbReference type="Proteomes" id="UP000242687">
    <property type="component" value="Unassembled WGS sequence"/>
</dbReference>
<dbReference type="Pfam" id="PF14321">
    <property type="entry name" value="DUF4382"/>
    <property type="match status" value="1"/>
</dbReference>
<keyword evidence="3" id="KW-1185">Reference proteome</keyword>
<evidence type="ECO:0000313" key="2">
    <source>
        <dbReference type="EMBL" id="PJJ83875.1"/>
    </source>
</evidence>
<proteinExistence type="predicted"/>